<dbReference type="Pfam" id="PF15756">
    <property type="entry name" value="DUF4690"/>
    <property type="match status" value="1"/>
</dbReference>
<feature type="transmembrane region" description="Helical" evidence="2">
    <location>
        <begin position="73"/>
        <end position="96"/>
    </location>
</feature>
<dbReference type="AlphaFoldDB" id="A0A8C3IJL8"/>
<dbReference type="Ensembl" id="ENSCPBT00000041031.1">
    <property type="protein sequence ID" value="ENSCPBP00000034959.1"/>
    <property type="gene ID" value="ENSCPBG00000024385.1"/>
</dbReference>
<evidence type="ECO:0000256" key="2">
    <source>
        <dbReference type="SAM" id="Phobius"/>
    </source>
</evidence>
<proteinExistence type="predicted"/>
<dbReference type="PANTHER" id="PTHR28453">
    <property type="entry name" value="PROTEIN SNORC"/>
    <property type="match status" value="1"/>
</dbReference>
<accession>A0A8C3IJL8</accession>
<organism evidence="3 4">
    <name type="scientific">Chrysemys picta bellii</name>
    <name type="common">Western painted turtle</name>
    <name type="synonym">Emys bellii</name>
    <dbReference type="NCBI Taxonomy" id="8478"/>
    <lineage>
        <taxon>Eukaryota</taxon>
        <taxon>Metazoa</taxon>
        <taxon>Chordata</taxon>
        <taxon>Craniata</taxon>
        <taxon>Vertebrata</taxon>
        <taxon>Euteleostomi</taxon>
        <taxon>Archelosauria</taxon>
        <taxon>Testudinata</taxon>
        <taxon>Testudines</taxon>
        <taxon>Cryptodira</taxon>
        <taxon>Durocryptodira</taxon>
        <taxon>Testudinoidea</taxon>
        <taxon>Emydidae</taxon>
        <taxon>Chrysemys</taxon>
    </lineage>
</organism>
<gene>
    <name evidence="3" type="primary">SNORC</name>
</gene>
<feature type="region of interest" description="Disordered" evidence="1">
    <location>
        <begin position="1"/>
        <end position="25"/>
    </location>
</feature>
<keyword evidence="4" id="KW-1185">Reference proteome</keyword>
<keyword evidence="2" id="KW-1133">Transmembrane helix</keyword>
<dbReference type="GO" id="GO:0071944">
    <property type="term" value="C:cell periphery"/>
    <property type="evidence" value="ECO:0007669"/>
    <property type="project" value="TreeGrafter"/>
</dbReference>
<dbReference type="Proteomes" id="UP000694380">
    <property type="component" value="Unplaced"/>
</dbReference>
<sequence length="154" mass="16300">MLVPAEYPQGPAPTLWNEPPELPSGGGPFDAATTMGRFSDSTAFPPYTSEYEPEDTTHLHRLDDNGTPQGPGVIGATMISALLGTSVIVALIVVTLRKFCLLNSPKGQDHAGDPACGSNHHVRSGPRQLSPSEHAPLWLHSPFPTQVTALPSSL</sequence>
<evidence type="ECO:0000256" key="1">
    <source>
        <dbReference type="SAM" id="MobiDB-lite"/>
    </source>
</evidence>
<dbReference type="GO" id="GO:0051216">
    <property type="term" value="P:cartilage development"/>
    <property type="evidence" value="ECO:0007669"/>
    <property type="project" value="InterPro"/>
</dbReference>
<keyword evidence="2" id="KW-0812">Transmembrane</keyword>
<dbReference type="PANTHER" id="PTHR28453:SF1">
    <property type="entry name" value="PROTEIN SNORC"/>
    <property type="match status" value="1"/>
</dbReference>
<protein>
    <submittedName>
        <fullName evidence="3">Secondary ossification center associated regulator of chondrocyte maturation</fullName>
    </submittedName>
</protein>
<reference evidence="3" key="1">
    <citation type="submission" date="2025-08" db="UniProtKB">
        <authorList>
            <consortium name="Ensembl"/>
        </authorList>
    </citation>
    <scope>IDENTIFICATION</scope>
</reference>
<evidence type="ECO:0000313" key="3">
    <source>
        <dbReference type="Ensembl" id="ENSCPBP00000034959.1"/>
    </source>
</evidence>
<reference evidence="3" key="2">
    <citation type="submission" date="2025-09" db="UniProtKB">
        <authorList>
            <consortium name="Ensembl"/>
        </authorList>
    </citation>
    <scope>IDENTIFICATION</scope>
</reference>
<dbReference type="GeneTree" id="ENSGT00390000008993"/>
<feature type="region of interest" description="Disordered" evidence="1">
    <location>
        <begin position="106"/>
        <end position="137"/>
    </location>
</feature>
<dbReference type="InterPro" id="IPR031500">
    <property type="entry name" value="SNORC"/>
</dbReference>
<evidence type="ECO:0000313" key="4">
    <source>
        <dbReference type="Proteomes" id="UP000694380"/>
    </source>
</evidence>
<name>A0A8C3IJL8_CHRPI</name>
<keyword evidence="2" id="KW-0472">Membrane</keyword>